<dbReference type="AlphaFoldDB" id="A0A238J9S8"/>
<sequence>MQTQGAVLFGFVFNKAVSLRRSGQCQGDGHKEGGNEMSHGAKVRKTALKFNNRREFGGLAGLIFDNRAALLPDFGGFGQGRLTKADPQRKQI</sequence>
<name>A0A238J9S8_9RHOB</name>
<gene>
    <name evidence="1" type="ORF">TRP8649_00787</name>
</gene>
<proteinExistence type="predicted"/>
<accession>A0A238J9S8</accession>
<protein>
    <submittedName>
        <fullName evidence="1">Uncharacterized protein</fullName>
    </submittedName>
</protein>
<dbReference type="EMBL" id="FXXP01000001">
    <property type="protein sequence ID" value="SMX26702.1"/>
    <property type="molecule type" value="Genomic_DNA"/>
</dbReference>
<reference evidence="2" key="1">
    <citation type="submission" date="2017-05" db="EMBL/GenBank/DDBJ databases">
        <authorList>
            <person name="Rodrigo-Torres L."/>
            <person name="Arahal R. D."/>
            <person name="Lucena T."/>
        </authorList>
    </citation>
    <scope>NUCLEOTIDE SEQUENCE [LARGE SCALE GENOMIC DNA]</scope>
    <source>
        <strain evidence="2">CECT 8649</strain>
    </source>
</reference>
<evidence type="ECO:0000313" key="1">
    <source>
        <dbReference type="EMBL" id="SMX26702.1"/>
    </source>
</evidence>
<organism evidence="1 2">
    <name type="scientific">Pelagimonas phthalicica</name>
    <dbReference type="NCBI Taxonomy" id="1037362"/>
    <lineage>
        <taxon>Bacteria</taxon>
        <taxon>Pseudomonadati</taxon>
        <taxon>Pseudomonadota</taxon>
        <taxon>Alphaproteobacteria</taxon>
        <taxon>Rhodobacterales</taxon>
        <taxon>Roseobacteraceae</taxon>
        <taxon>Pelagimonas</taxon>
    </lineage>
</organism>
<evidence type="ECO:0000313" key="2">
    <source>
        <dbReference type="Proteomes" id="UP000225972"/>
    </source>
</evidence>
<keyword evidence="2" id="KW-1185">Reference proteome</keyword>
<dbReference type="Proteomes" id="UP000225972">
    <property type="component" value="Unassembled WGS sequence"/>
</dbReference>